<dbReference type="AlphaFoldDB" id="A0A0N1E8D3"/>
<dbReference type="PATRIC" id="fig|35818.11.peg.1633"/>
<gene>
    <name evidence="1" type="ORF">HPU229334_08255</name>
</gene>
<name>A0A0N1E8D3_9HELI</name>
<dbReference type="Proteomes" id="UP000037997">
    <property type="component" value="Unassembled WGS sequence"/>
</dbReference>
<accession>A0A0N1E8D3</accession>
<dbReference type="OrthoDB" id="10013377at2"/>
<dbReference type="EMBL" id="JNOC01000043">
    <property type="protein sequence ID" value="KPH55433.1"/>
    <property type="molecule type" value="Genomic_DNA"/>
</dbReference>
<proteinExistence type="predicted"/>
<dbReference type="RefSeq" id="WP_054198200.1">
    <property type="nucleotide sequence ID" value="NZ_CAJFGW010000012.1"/>
</dbReference>
<sequence>MKIKKMYSVYIICNNYLSHSYRIGVFKNFTKAMAFVKKTFYGRGEYPSYSLEWNNITNLESGDYEISSVDSFGQEITESYDVREVKVLEELFVVDEYGNIASIGDFQAPNYIQGDS</sequence>
<evidence type="ECO:0000313" key="2">
    <source>
        <dbReference type="Proteomes" id="UP000037997"/>
    </source>
</evidence>
<organism evidence="1 2">
    <name type="scientific">Helicobacter pullorum</name>
    <dbReference type="NCBI Taxonomy" id="35818"/>
    <lineage>
        <taxon>Bacteria</taxon>
        <taxon>Pseudomonadati</taxon>
        <taxon>Campylobacterota</taxon>
        <taxon>Epsilonproteobacteria</taxon>
        <taxon>Campylobacterales</taxon>
        <taxon>Helicobacteraceae</taxon>
        <taxon>Helicobacter</taxon>
    </lineage>
</organism>
<comment type="caution">
    <text evidence="1">The sequence shown here is derived from an EMBL/GenBank/DDBJ whole genome shotgun (WGS) entry which is preliminary data.</text>
</comment>
<evidence type="ECO:0000313" key="1">
    <source>
        <dbReference type="EMBL" id="KPH55433.1"/>
    </source>
</evidence>
<protein>
    <submittedName>
        <fullName evidence="1">Uncharacterized protein</fullName>
    </submittedName>
</protein>
<reference evidence="1 2" key="1">
    <citation type="submission" date="2014-06" db="EMBL/GenBank/DDBJ databases">
        <title>Helicobacter pullorum isolates in fresh chicken meat - phenotypic and genotypic features.</title>
        <authorList>
            <person name="Borges V."/>
            <person name="Santos A."/>
            <person name="Correia C.B."/>
            <person name="Saraiva M."/>
            <person name="Menard A."/>
            <person name="Vieira L."/>
            <person name="Sampaio D.A."/>
            <person name="Gomes J.P."/>
            <person name="Oleastro M."/>
        </authorList>
    </citation>
    <scope>NUCLEOTIDE SEQUENCE [LARGE SCALE GENOMIC DNA]</scope>
    <source>
        <strain evidence="1 2">229334/12</strain>
    </source>
</reference>